<protein>
    <recommendedName>
        <fullName evidence="6">BolA-like protein</fullName>
    </recommendedName>
</protein>
<evidence type="ECO:0000256" key="1">
    <source>
        <dbReference type="ARBA" id="ARBA00005578"/>
    </source>
</evidence>
<dbReference type="PANTHER" id="PTHR46229:SF2">
    <property type="entry name" value="BOLA-LIKE PROTEIN 1"/>
    <property type="match status" value="1"/>
</dbReference>
<dbReference type="Gene3D" id="3.30.300.90">
    <property type="entry name" value="BolA-like"/>
    <property type="match status" value="1"/>
</dbReference>
<dbReference type="EMBL" id="CAXLJM020000046">
    <property type="protein sequence ID" value="CAL8110614.1"/>
    <property type="molecule type" value="Genomic_DNA"/>
</dbReference>
<reference evidence="4 5" key="1">
    <citation type="submission" date="2024-08" db="EMBL/GenBank/DDBJ databases">
        <authorList>
            <person name="Cucini C."/>
            <person name="Frati F."/>
        </authorList>
    </citation>
    <scope>NUCLEOTIDE SEQUENCE [LARGE SCALE GENOMIC DNA]</scope>
</reference>
<dbReference type="InterPro" id="IPR002634">
    <property type="entry name" value="BolA"/>
</dbReference>
<dbReference type="Pfam" id="PF01722">
    <property type="entry name" value="BolA"/>
    <property type="match status" value="1"/>
</dbReference>
<evidence type="ECO:0000313" key="5">
    <source>
        <dbReference type="Proteomes" id="UP001642540"/>
    </source>
</evidence>
<keyword evidence="5" id="KW-1185">Reference proteome</keyword>
<comment type="similarity">
    <text evidence="1 2">Belongs to the BolA/IbaG family.</text>
</comment>
<sequence>MATRVERITNVLKTELTPVHLDIINESHMHNVPKESETHLKVVVVSSKFDGVPLVRRHQKVQELLKPELDTGLHALSIVARTEPEWEKSKNVPASPNCQGGFGK</sequence>
<evidence type="ECO:0000256" key="2">
    <source>
        <dbReference type="RuleBase" id="RU003860"/>
    </source>
</evidence>
<organism evidence="4 5">
    <name type="scientific">Orchesella dallaii</name>
    <dbReference type="NCBI Taxonomy" id="48710"/>
    <lineage>
        <taxon>Eukaryota</taxon>
        <taxon>Metazoa</taxon>
        <taxon>Ecdysozoa</taxon>
        <taxon>Arthropoda</taxon>
        <taxon>Hexapoda</taxon>
        <taxon>Collembola</taxon>
        <taxon>Entomobryomorpha</taxon>
        <taxon>Entomobryoidea</taxon>
        <taxon>Orchesellidae</taxon>
        <taxon>Orchesellinae</taxon>
        <taxon>Orchesella</taxon>
    </lineage>
</organism>
<name>A0ABP1QTX2_9HEXA</name>
<dbReference type="InterPro" id="IPR050961">
    <property type="entry name" value="BolA/IbaG_stress_morph_reg"/>
</dbReference>
<evidence type="ECO:0008006" key="6">
    <source>
        <dbReference type="Google" id="ProtNLM"/>
    </source>
</evidence>
<dbReference type="PANTHER" id="PTHR46229">
    <property type="entry name" value="BOLA TRANSCRIPTION REGULATOR"/>
    <property type="match status" value="1"/>
</dbReference>
<dbReference type="PIRSF" id="PIRSF003113">
    <property type="entry name" value="BolA"/>
    <property type="match status" value="1"/>
</dbReference>
<dbReference type="InterPro" id="IPR036065">
    <property type="entry name" value="BolA-like_sf"/>
</dbReference>
<evidence type="ECO:0000256" key="3">
    <source>
        <dbReference type="SAM" id="MobiDB-lite"/>
    </source>
</evidence>
<comment type="caution">
    <text evidence="4">The sequence shown here is derived from an EMBL/GenBank/DDBJ whole genome shotgun (WGS) entry which is preliminary data.</text>
</comment>
<feature type="region of interest" description="Disordered" evidence="3">
    <location>
        <begin position="84"/>
        <end position="104"/>
    </location>
</feature>
<dbReference type="Proteomes" id="UP001642540">
    <property type="component" value="Unassembled WGS sequence"/>
</dbReference>
<gene>
    <name evidence="4" type="ORF">ODALV1_LOCUS14370</name>
</gene>
<accession>A0ABP1QTX2</accession>
<evidence type="ECO:0000313" key="4">
    <source>
        <dbReference type="EMBL" id="CAL8110614.1"/>
    </source>
</evidence>
<proteinExistence type="inferred from homology"/>
<dbReference type="SUPFAM" id="SSF82657">
    <property type="entry name" value="BolA-like"/>
    <property type="match status" value="1"/>
</dbReference>